<dbReference type="InterPro" id="IPR003591">
    <property type="entry name" value="Leu-rich_rpt_typical-subtyp"/>
</dbReference>
<dbReference type="InterPro" id="IPR032675">
    <property type="entry name" value="LRR_dom_sf"/>
</dbReference>
<dbReference type="Proteomes" id="UP001459277">
    <property type="component" value="Unassembled WGS sequence"/>
</dbReference>
<evidence type="ECO:0000256" key="4">
    <source>
        <dbReference type="SAM" id="MobiDB-lite"/>
    </source>
</evidence>
<dbReference type="InterPro" id="IPR002182">
    <property type="entry name" value="NB-ARC"/>
</dbReference>
<dbReference type="SUPFAM" id="SSF52058">
    <property type="entry name" value="L domain-like"/>
    <property type="match status" value="5"/>
</dbReference>
<dbReference type="InterPro" id="IPR042197">
    <property type="entry name" value="Apaf_helical"/>
</dbReference>
<gene>
    <name evidence="8" type="ORF">SO802_024704</name>
</gene>
<dbReference type="SMART" id="SM00364">
    <property type="entry name" value="LRR_BAC"/>
    <property type="match status" value="6"/>
</dbReference>
<feature type="domain" description="Disease resistance protein RPS4B/Roq1-like leucine-rich repeats" evidence="6">
    <location>
        <begin position="691"/>
        <end position="776"/>
    </location>
</feature>
<accession>A0AAW2CA06</accession>
<keyword evidence="1" id="KW-0433">Leucine-rich repeat</keyword>
<evidence type="ECO:0000256" key="2">
    <source>
        <dbReference type="ARBA" id="ARBA00022737"/>
    </source>
</evidence>
<dbReference type="InterPro" id="IPR044974">
    <property type="entry name" value="Disease_R_plants"/>
</dbReference>
<dbReference type="EMBL" id="JAZDWU010000008">
    <property type="protein sequence ID" value="KAK9995001.1"/>
    <property type="molecule type" value="Genomic_DNA"/>
</dbReference>
<proteinExistence type="predicted"/>
<dbReference type="Pfam" id="PF23286">
    <property type="entry name" value="LRR_13"/>
    <property type="match status" value="3"/>
</dbReference>
<name>A0AAW2CA06_9ROSI</name>
<feature type="region of interest" description="Disordered" evidence="4">
    <location>
        <begin position="292"/>
        <end position="334"/>
    </location>
</feature>
<keyword evidence="9" id="KW-1185">Reference proteome</keyword>
<evidence type="ECO:0000313" key="8">
    <source>
        <dbReference type="EMBL" id="KAK9995001.1"/>
    </source>
</evidence>
<keyword evidence="3" id="KW-0611">Plant defense</keyword>
<dbReference type="Pfam" id="PF00931">
    <property type="entry name" value="NB-ARC"/>
    <property type="match status" value="1"/>
</dbReference>
<dbReference type="GO" id="GO:0006952">
    <property type="term" value="P:defense response"/>
    <property type="evidence" value="ECO:0007669"/>
    <property type="project" value="UniProtKB-KW"/>
</dbReference>
<dbReference type="SMART" id="SM00369">
    <property type="entry name" value="LRR_TYP"/>
    <property type="match status" value="14"/>
</dbReference>
<organism evidence="8 9">
    <name type="scientific">Lithocarpus litseifolius</name>
    <dbReference type="NCBI Taxonomy" id="425828"/>
    <lineage>
        <taxon>Eukaryota</taxon>
        <taxon>Viridiplantae</taxon>
        <taxon>Streptophyta</taxon>
        <taxon>Embryophyta</taxon>
        <taxon>Tracheophyta</taxon>
        <taxon>Spermatophyta</taxon>
        <taxon>Magnoliopsida</taxon>
        <taxon>eudicotyledons</taxon>
        <taxon>Gunneridae</taxon>
        <taxon>Pentapetalae</taxon>
        <taxon>rosids</taxon>
        <taxon>fabids</taxon>
        <taxon>Fagales</taxon>
        <taxon>Fagaceae</taxon>
        <taxon>Lithocarpus</taxon>
    </lineage>
</organism>
<dbReference type="PRINTS" id="PR00364">
    <property type="entry name" value="DISEASERSIST"/>
</dbReference>
<dbReference type="GO" id="GO:0043531">
    <property type="term" value="F:ADP binding"/>
    <property type="evidence" value="ECO:0007669"/>
    <property type="project" value="InterPro"/>
</dbReference>
<protein>
    <recommendedName>
        <fullName evidence="10">TMV resistance protein N-like</fullName>
    </recommendedName>
</protein>
<feature type="domain" description="Disease resistance protein RPS4B/Roq1-like leucine-rich repeats" evidence="6">
    <location>
        <begin position="1584"/>
        <end position="1668"/>
    </location>
</feature>
<dbReference type="Pfam" id="PF13855">
    <property type="entry name" value="LRR_8"/>
    <property type="match status" value="3"/>
</dbReference>
<feature type="domain" description="Disease resistance protein RPS4B/Roq1-like leucine-rich repeats" evidence="6">
    <location>
        <begin position="1280"/>
        <end position="1365"/>
    </location>
</feature>
<dbReference type="InterPro" id="IPR058546">
    <property type="entry name" value="RPS4B/Roq1-like_LRR"/>
</dbReference>
<dbReference type="GO" id="GO:0051707">
    <property type="term" value="P:response to other organism"/>
    <property type="evidence" value="ECO:0007669"/>
    <property type="project" value="UniProtKB-ARBA"/>
</dbReference>
<dbReference type="Gene3D" id="3.40.50.300">
    <property type="entry name" value="P-loop containing nucleotide triphosphate hydrolases"/>
    <property type="match status" value="1"/>
</dbReference>
<evidence type="ECO:0000256" key="1">
    <source>
        <dbReference type="ARBA" id="ARBA00022614"/>
    </source>
</evidence>
<evidence type="ECO:0000259" key="7">
    <source>
        <dbReference type="Pfam" id="PF23598"/>
    </source>
</evidence>
<dbReference type="Pfam" id="PF23598">
    <property type="entry name" value="LRR_14"/>
    <property type="match status" value="1"/>
</dbReference>
<feature type="domain" description="Disease resistance R13L4/SHOC-2-like LRR" evidence="7">
    <location>
        <begin position="402"/>
        <end position="533"/>
    </location>
</feature>
<evidence type="ECO:0000259" key="5">
    <source>
        <dbReference type="Pfam" id="PF00931"/>
    </source>
</evidence>
<evidence type="ECO:0008006" key="10">
    <source>
        <dbReference type="Google" id="ProtNLM"/>
    </source>
</evidence>
<dbReference type="PANTHER" id="PTHR11017:SF573">
    <property type="entry name" value="ADP-RIBOSYL CYCLASE_CYCLIC ADP-RIBOSE HYDROLASE"/>
    <property type="match status" value="1"/>
</dbReference>
<dbReference type="InterPro" id="IPR001611">
    <property type="entry name" value="Leu-rich_rpt"/>
</dbReference>
<keyword evidence="2" id="KW-0677">Repeat</keyword>
<evidence type="ECO:0000313" key="9">
    <source>
        <dbReference type="Proteomes" id="UP001459277"/>
    </source>
</evidence>
<reference evidence="8 9" key="1">
    <citation type="submission" date="2024-01" db="EMBL/GenBank/DDBJ databases">
        <title>A telomere-to-telomere, gap-free genome of sweet tea (Lithocarpus litseifolius).</title>
        <authorList>
            <person name="Zhou J."/>
        </authorList>
    </citation>
    <scope>NUCLEOTIDE SEQUENCE [LARGE SCALE GENOMIC DNA]</scope>
    <source>
        <strain evidence="8">Zhou-2022a</strain>
        <tissue evidence="8">Leaf</tissue>
    </source>
</reference>
<sequence>MVCTASTGRYGTVRPESEFITLKLSLLFPKDTNGLVGIDSRVEKLMSLLAIGSNDVLIIGIWGMRGIVKTTLARVVYDKVINEFEGCCFIANVKGGSEKCELLPLQQKLICEILREDSVNIRDDYDGVHMIKNRLCHKKVLLVLDSVNQFNQLEKLARDSKWFGLGSRVIITTRDEHLLTRHKVHGIYEAQELNDYEALHLFSLKAFNKYHPPEDYLDLSTSFVDYAKGLPLAIDVLGSFLYNKSKEEWEDALDMMKEHHKKEIIEILVIGFGGLEHTEHGCPQVGLGRFWTQPRLDPPTSGGGRRNPDSTRRKNQGGSGFGEENSHSTGRSRVLGAETRNRLIGASVRAKIGWRSGGLVEPIWSSPPVVTVEIVVGLIVVCAVHRRLTLLDLENCKSLRCLPSKFEMESLEILILSGCSKIKRILEFMGNMKRLSKLHLNAIAITKLPSSIEHLTNLASLHLRVCKNLLCLPSIICSFKSLKDINLSGCSKLDSVPGKLWNVESLEELDVSGIAFRELSFSVVALKNLQVLSFQGCKRPLPKLMNKFFPFNLMPRRILNPVSLLLPSLLGMCSLKRLDLRDCNLQKIPNDIGNLSSITELYLSEKHFSCLPESIVQLSKLKLIDLNNCTRLHLIATPDFTGAPNLEKLVFNGCIKLREVHPSIMVHRRLTLLDLENCKSLRCLPSKFEMESLEVLILSGCSKIKRIPEFMGNMKRLSKLHLNGIAVTKLPASIEHLTNLDSLHLRDCKNLVCLPSIICSFKSLKDINLAGCSKLDGLPEKLWHVESLEKLNASGITLREPPSSVVTLENLKVLSLRGCKGTPHKLRNNLFPLNLMPKRSLNPMSLLLSSLLGMRSLMCLDLGCCNLQIIPNDIGNLSSIIELNLSENHFSCLPESMVQLSKLNCIDLNNCTRLRSLSQLPSTISMSIKLEDSLNLIATPDVNGVPNLEKLDAKGCKNLIEIHPSIAVHKRLTHLNLEGCHNLNTLPSKFEIESLEIFILSGCSKIKRILEFMGNMISLSKLHLDRTVIIKLPSSIAHLTNLASLHLRDCKNLACLPSIICSFKSLKDVNLAGCLKLDNLPEDLWNLESLEELDVSGIALRELTSSIVLSRNLKRLSFRGCKESPPKLWNKLFSFNLMPRGSLNPISLLSPSLPGLCYLKNLDLSDCNLQTIPNDFGYLSSLICLNLSENTFDCLPESIIQLSKLTRIYLRNCTRLRSLPQFPSSTWMVDGFPNLKKLVFKGCINLCEVHPSILVHKRLTLLDLENCKSLSSLPSKFEMESLEILILSDCSKIKRILEFMTNMEHLLKLHLDGTAIMKLPPSIEHLTNVASLHLRDCKNLVCLPSIICSFKSLKDINLAGCSKLDSLLEKLWDVESLEMLDVSGIALREPPSAVVNLKNFKALSFQGCKGPSPKVWYKIFPFYLILRRSLNPVSLVLPSLLSMCYLKKLDLSDCNLQTIPNNIGNLSSITYLNLNENHFSYLPESLVQLSKLSEINLRNCTRLCSLPKLPSYLDKLKFITLNDSLNLIATPDFTGVPNLEKLIFNGCINLHEVHPSIMVLKRLTLLGLENCKRLRSLPGKFEMESLEILILSGCSKIKRIPEFMENMKCLSKLHLDGIAITKLPSSIEHLTNLASLHLRDCKNLLCLPSIICSFKSLKDINLAGCSKLDGLPEKLWNVESIEKLNVSGIALRDPPSSVVTLENLKELSFRGCKGPPPKLWNKLFPFKLTPRRSQNSVSLLLPSLLGIYSLTSLDLRDCSLQTITNDIGNLSSISYLNLSENHFSCLPESIVQLSKLKTIYLSNCTGLRSLPQLPSMIYHITADGCTSLETFPNGVKPYDLTQTHLFFLNCFKLADNQGQSDMFLRMLLTVHQEICKQSLRFSCMATFDIFIPGSEIPKWFSHQNVGVIVTAKVIHPYKNLNIQMPSRSSNMWIGIAVCVDFSSPNSLLSDKGEFLMELRFRWDLNQSLKVNKCGFRMVYEQDLEDIREMISVQSSNSICITPYEGLDVHNDFHNSTEGIKMKRSRDEYEGAGPSGEGSSNDVPHSKRIER</sequence>
<feature type="domain" description="NB-ARC" evidence="5">
    <location>
        <begin position="40"/>
        <end position="209"/>
    </location>
</feature>
<dbReference type="InterPro" id="IPR027417">
    <property type="entry name" value="P-loop_NTPase"/>
</dbReference>
<comment type="caution">
    <text evidence="8">The sequence shown here is derived from an EMBL/GenBank/DDBJ whole genome shotgun (WGS) entry which is preliminary data.</text>
</comment>
<dbReference type="InterPro" id="IPR055414">
    <property type="entry name" value="LRR_R13L4/SHOC2-like"/>
</dbReference>
<dbReference type="Gene3D" id="1.10.8.430">
    <property type="entry name" value="Helical domain of apoptotic protease-activating factors"/>
    <property type="match status" value="1"/>
</dbReference>
<feature type="region of interest" description="Disordered" evidence="4">
    <location>
        <begin position="2017"/>
        <end position="2050"/>
    </location>
</feature>
<evidence type="ECO:0000259" key="6">
    <source>
        <dbReference type="Pfam" id="PF23286"/>
    </source>
</evidence>
<dbReference type="SUPFAM" id="SSF52540">
    <property type="entry name" value="P-loop containing nucleoside triphosphate hydrolases"/>
    <property type="match status" value="1"/>
</dbReference>
<dbReference type="Gene3D" id="3.80.10.10">
    <property type="entry name" value="Ribonuclease Inhibitor"/>
    <property type="match status" value="10"/>
</dbReference>
<dbReference type="PANTHER" id="PTHR11017">
    <property type="entry name" value="LEUCINE-RICH REPEAT-CONTAINING PROTEIN"/>
    <property type="match status" value="1"/>
</dbReference>
<evidence type="ECO:0000256" key="3">
    <source>
        <dbReference type="ARBA" id="ARBA00022821"/>
    </source>
</evidence>